<dbReference type="OrthoDB" id="1936515at2759"/>
<keyword evidence="9" id="KW-1185">Reference proteome</keyword>
<reference evidence="8 9" key="1">
    <citation type="journal article" date="2017" name="Nature">
        <title>The Apostasia genome and the evolution of orchids.</title>
        <authorList>
            <person name="Zhang G.Q."/>
            <person name="Liu K.W."/>
            <person name="Li Z."/>
            <person name="Lohaus R."/>
            <person name="Hsiao Y.Y."/>
            <person name="Niu S.C."/>
            <person name="Wang J.Y."/>
            <person name="Lin Y.C."/>
            <person name="Xu Q."/>
            <person name="Chen L.J."/>
            <person name="Yoshida K."/>
            <person name="Fujiwara S."/>
            <person name="Wang Z.W."/>
            <person name="Zhang Y.Q."/>
            <person name="Mitsuda N."/>
            <person name="Wang M."/>
            <person name="Liu G.H."/>
            <person name="Pecoraro L."/>
            <person name="Huang H.X."/>
            <person name="Xiao X.J."/>
            <person name="Lin M."/>
            <person name="Wu X.Y."/>
            <person name="Wu W.L."/>
            <person name="Chen Y.Y."/>
            <person name="Chang S.B."/>
            <person name="Sakamoto S."/>
            <person name="Ohme-Takagi M."/>
            <person name="Yagi M."/>
            <person name="Zeng S.J."/>
            <person name="Shen C.Y."/>
            <person name="Yeh C.M."/>
            <person name="Luo Y.B."/>
            <person name="Tsai W.C."/>
            <person name="Van de Peer Y."/>
            <person name="Liu Z.J."/>
        </authorList>
    </citation>
    <scope>NUCLEOTIDE SEQUENCE [LARGE SCALE GENOMIC DNA]</scope>
    <source>
        <strain evidence="9">cv. Shenzhen</strain>
        <tissue evidence="8">Stem</tissue>
    </source>
</reference>
<comment type="subcellular location">
    <subcellularLocation>
        <location evidence="1">Nucleus</location>
    </subcellularLocation>
</comment>
<dbReference type="GO" id="GO:0005634">
    <property type="term" value="C:nucleus"/>
    <property type="evidence" value="ECO:0007669"/>
    <property type="project" value="UniProtKB-SubCell"/>
</dbReference>
<keyword evidence="5" id="KW-0539">Nucleus</keyword>
<gene>
    <name evidence="8" type="primary">WRKY28</name>
    <name evidence="8" type="ORF">AXF42_Ash007444</name>
</gene>
<dbReference type="SUPFAM" id="SSF118290">
    <property type="entry name" value="WRKY DNA-binding domain"/>
    <property type="match status" value="1"/>
</dbReference>
<keyword evidence="3" id="KW-0238">DNA-binding</keyword>
<evidence type="ECO:0000256" key="5">
    <source>
        <dbReference type="ARBA" id="ARBA00023242"/>
    </source>
</evidence>
<evidence type="ECO:0000256" key="6">
    <source>
        <dbReference type="SAM" id="MobiDB-lite"/>
    </source>
</evidence>
<dbReference type="InterPro" id="IPR003657">
    <property type="entry name" value="WRKY_dom"/>
</dbReference>
<evidence type="ECO:0000313" key="9">
    <source>
        <dbReference type="Proteomes" id="UP000236161"/>
    </source>
</evidence>
<dbReference type="Gene3D" id="2.20.25.80">
    <property type="entry name" value="WRKY domain"/>
    <property type="match status" value="1"/>
</dbReference>
<keyword evidence="4" id="KW-0804">Transcription</keyword>
<dbReference type="GO" id="GO:0043565">
    <property type="term" value="F:sequence-specific DNA binding"/>
    <property type="evidence" value="ECO:0007669"/>
    <property type="project" value="InterPro"/>
</dbReference>
<proteinExistence type="predicted"/>
<dbReference type="STRING" id="1088818.A0A2I0BA69"/>
<dbReference type="PANTHER" id="PTHR31221">
    <property type="entry name" value="WRKY TRANSCRIPTION FACTOR PROTEIN 1-RELATED"/>
    <property type="match status" value="1"/>
</dbReference>
<feature type="compositionally biased region" description="Basic and acidic residues" evidence="6">
    <location>
        <begin position="129"/>
        <end position="161"/>
    </location>
</feature>
<evidence type="ECO:0000256" key="1">
    <source>
        <dbReference type="ARBA" id="ARBA00004123"/>
    </source>
</evidence>
<dbReference type="Pfam" id="PF03106">
    <property type="entry name" value="WRKY"/>
    <property type="match status" value="1"/>
</dbReference>
<dbReference type="EMBL" id="KZ451903">
    <property type="protein sequence ID" value="PKA64697.1"/>
    <property type="molecule type" value="Genomic_DNA"/>
</dbReference>
<evidence type="ECO:0000313" key="8">
    <source>
        <dbReference type="EMBL" id="PKA64697.1"/>
    </source>
</evidence>
<dbReference type="PANTHER" id="PTHR31221:SF358">
    <property type="entry name" value="WRKY TRANSCRIPTION FACTOR 71"/>
    <property type="match status" value="1"/>
</dbReference>
<organism evidence="8 9">
    <name type="scientific">Apostasia shenzhenica</name>
    <dbReference type="NCBI Taxonomy" id="1088818"/>
    <lineage>
        <taxon>Eukaryota</taxon>
        <taxon>Viridiplantae</taxon>
        <taxon>Streptophyta</taxon>
        <taxon>Embryophyta</taxon>
        <taxon>Tracheophyta</taxon>
        <taxon>Spermatophyta</taxon>
        <taxon>Magnoliopsida</taxon>
        <taxon>Liliopsida</taxon>
        <taxon>Asparagales</taxon>
        <taxon>Orchidaceae</taxon>
        <taxon>Apostasioideae</taxon>
        <taxon>Apostasia</taxon>
    </lineage>
</organism>
<evidence type="ECO:0000256" key="3">
    <source>
        <dbReference type="ARBA" id="ARBA00023125"/>
    </source>
</evidence>
<dbReference type="PROSITE" id="PS50811">
    <property type="entry name" value="WRKY"/>
    <property type="match status" value="1"/>
</dbReference>
<evidence type="ECO:0000259" key="7">
    <source>
        <dbReference type="PROSITE" id="PS50811"/>
    </source>
</evidence>
<feature type="region of interest" description="Disordered" evidence="6">
    <location>
        <begin position="106"/>
        <end position="161"/>
    </location>
</feature>
<dbReference type="GO" id="GO:0003700">
    <property type="term" value="F:DNA-binding transcription factor activity"/>
    <property type="evidence" value="ECO:0007669"/>
    <property type="project" value="InterPro"/>
</dbReference>
<keyword evidence="2" id="KW-0805">Transcription regulation</keyword>
<dbReference type="InterPro" id="IPR036576">
    <property type="entry name" value="WRKY_dom_sf"/>
</dbReference>
<name>A0A2I0BA69_9ASPA</name>
<dbReference type="AlphaFoldDB" id="A0A2I0BA69"/>
<evidence type="ECO:0000256" key="4">
    <source>
        <dbReference type="ARBA" id="ARBA00023163"/>
    </source>
</evidence>
<dbReference type="FunFam" id="2.20.25.80:FF:000003">
    <property type="entry name" value="WRKY transcription factor 57"/>
    <property type="match status" value="1"/>
</dbReference>
<dbReference type="InterPro" id="IPR044810">
    <property type="entry name" value="WRKY_plant"/>
</dbReference>
<protein>
    <submittedName>
        <fullName evidence="8">Putative WRKY transcription factor 28</fullName>
    </submittedName>
</protein>
<feature type="domain" description="WRKY" evidence="7">
    <location>
        <begin position="184"/>
        <end position="249"/>
    </location>
</feature>
<dbReference type="Proteomes" id="UP000236161">
    <property type="component" value="Unassembled WGS sequence"/>
</dbReference>
<evidence type="ECO:0000256" key="2">
    <source>
        <dbReference type="ARBA" id="ARBA00023015"/>
    </source>
</evidence>
<accession>A0A2I0BA69</accession>
<dbReference type="SMART" id="SM00774">
    <property type="entry name" value="WRKY"/>
    <property type="match status" value="1"/>
</dbReference>
<sequence>MSGEKGELYHPEHFFYDPYTLFHHRPSGGLYFGDLHDQFEAAPPHPYPGFPDYLQSSGDYGLLPKPFDLLSAPAPPEILYPAAINDSINETPTETTAGAQAGSFAAAHGGKTTPESSSSAEEDSGFCEATKDRKNDPEGKEEENKPAAKEDAEEGSDKAKIIDKLKKKGDKRQREPRFAFMTKSEVDHLDDGYRWRKYGQKAVKNSPYPRSYYRCTTQKCAVKKRVERSFEDPSVVITTYEGQHTHHCPPSIRGSSHILGNTPAAMVPRFYSELPGQHFSQLVSQIGSDPVRAPGSYLHTLAPSVQQLSSYSTLQDFIPPFINSSGQP</sequence>